<keyword evidence="3" id="KW-0813">Transport</keyword>
<feature type="transmembrane region" description="Helical" evidence="6">
    <location>
        <begin position="140"/>
        <end position="164"/>
    </location>
</feature>
<keyword evidence="5 6" id="KW-0472">Membrane</keyword>
<dbReference type="InterPro" id="IPR027469">
    <property type="entry name" value="Cation_efflux_TMD_sf"/>
</dbReference>
<sequence length="213" mass="23826">MLATSVSRLTPVEIARIESSDVITCQSSPLSHRLSYAYHFVIESDIARPTFLSHPYLTLASFHRPPLFRPAPPMAIDRKSILYANVVTGDDLKMDPRVRSETIQSTVGEVVSMKDDHPLYYCDRFQARASQPMTRAEKCLIFVSFLTVFFIACELVGGYIAHSIAIMTDAFHMISDLTSFIVSLIAIRLAKRAPSSKHSYGLLRAEILGALMR</sequence>
<name>A0A1I7YHU8_9BILA</name>
<feature type="domain" description="Cation efflux protein transmembrane" evidence="7">
    <location>
        <begin position="141"/>
        <end position="212"/>
    </location>
</feature>
<accession>A0A1I7YHU8</accession>
<dbReference type="GO" id="GO:0005385">
    <property type="term" value="F:zinc ion transmembrane transporter activity"/>
    <property type="evidence" value="ECO:0007669"/>
    <property type="project" value="TreeGrafter"/>
</dbReference>
<evidence type="ECO:0000313" key="8">
    <source>
        <dbReference type="Proteomes" id="UP000095287"/>
    </source>
</evidence>
<keyword evidence="4 6" id="KW-1133">Transmembrane helix</keyword>
<dbReference type="InterPro" id="IPR058533">
    <property type="entry name" value="Cation_efflux_TM"/>
</dbReference>
<keyword evidence="2 6" id="KW-0812">Transmembrane</keyword>
<evidence type="ECO:0000259" key="7">
    <source>
        <dbReference type="Pfam" id="PF01545"/>
    </source>
</evidence>
<reference evidence="9" key="1">
    <citation type="submission" date="2016-11" db="UniProtKB">
        <authorList>
            <consortium name="WormBaseParasite"/>
        </authorList>
    </citation>
    <scope>IDENTIFICATION</scope>
</reference>
<evidence type="ECO:0000313" key="9">
    <source>
        <dbReference type="WBParaSite" id="L893_g16264.t1"/>
    </source>
</evidence>
<comment type="subcellular location">
    <subcellularLocation>
        <location evidence="1">Membrane</location>
        <topology evidence="1">Multi-pass membrane protein</topology>
    </subcellularLocation>
</comment>
<proteinExistence type="predicted"/>
<dbReference type="InterPro" id="IPR050681">
    <property type="entry name" value="CDF/SLC30A"/>
</dbReference>
<dbReference type="GO" id="GO:0010043">
    <property type="term" value="P:response to zinc ion"/>
    <property type="evidence" value="ECO:0007669"/>
    <property type="project" value="TreeGrafter"/>
</dbReference>
<dbReference type="Pfam" id="PF01545">
    <property type="entry name" value="Cation_efflux"/>
    <property type="match status" value="1"/>
</dbReference>
<dbReference type="AlphaFoldDB" id="A0A1I7YHU8"/>
<keyword evidence="3" id="KW-0864">Zinc transport</keyword>
<dbReference type="PANTHER" id="PTHR11562:SF17">
    <property type="entry name" value="RE54080P-RELATED"/>
    <property type="match status" value="1"/>
</dbReference>
<evidence type="ECO:0000256" key="3">
    <source>
        <dbReference type="ARBA" id="ARBA00022906"/>
    </source>
</evidence>
<dbReference type="WBParaSite" id="L893_g16264.t1">
    <property type="protein sequence ID" value="L893_g16264.t1"/>
    <property type="gene ID" value="L893_g16264"/>
</dbReference>
<keyword evidence="3" id="KW-0862">Zinc</keyword>
<evidence type="ECO:0000256" key="4">
    <source>
        <dbReference type="ARBA" id="ARBA00022989"/>
    </source>
</evidence>
<dbReference type="GO" id="GO:0005886">
    <property type="term" value="C:plasma membrane"/>
    <property type="evidence" value="ECO:0007669"/>
    <property type="project" value="TreeGrafter"/>
</dbReference>
<dbReference type="SUPFAM" id="SSF161111">
    <property type="entry name" value="Cation efflux protein transmembrane domain-like"/>
    <property type="match status" value="1"/>
</dbReference>
<dbReference type="PANTHER" id="PTHR11562">
    <property type="entry name" value="CATION EFFLUX PROTEIN/ ZINC TRANSPORTER"/>
    <property type="match status" value="1"/>
</dbReference>
<feature type="transmembrane region" description="Helical" evidence="6">
    <location>
        <begin position="170"/>
        <end position="190"/>
    </location>
</feature>
<dbReference type="Gene3D" id="1.20.1510.10">
    <property type="entry name" value="Cation efflux protein transmembrane domain"/>
    <property type="match status" value="1"/>
</dbReference>
<evidence type="ECO:0000256" key="6">
    <source>
        <dbReference type="SAM" id="Phobius"/>
    </source>
</evidence>
<protein>
    <submittedName>
        <fullName evidence="9">Zinc transporter 2</fullName>
    </submittedName>
</protein>
<keyword evidence="8" id="KW-1185">Reference proteome</keyword>
<evidence type="ECO:0000256" key="5">
    <source>
        <dbReference type="ARBA" id="ARBA00023136"/>
    </source>
</evidence>
<keyword evidence="3" id="KW-0406">Ion transport</keyword>
<evidence type="ECO:0000256" key="1">
    <source>
        <dbReference type="ARBA" id="ARBA00004141"/>
    </source>
</evidence>
<evidence type="ECO:0000256" key="2">
    <source>
        <dbReference type="ARBA" id="ARBA00022692"/>
    </source>
</evidence>
<organism evidence="8 9">
    <name type="scientific">Steinernema glaseri</name>
    <dbReference type="NCBI Taxonomy" id="37863"/>
    <lineage>
        <taxon>Eukaryota</taxon>
        <taxon>Metazoa</taxon>
        <taxon>Ecdysozoa</taxon>
        <taxon>Nematoda</taxon>
        <taxon>Chromadorea</taxon>
        <taxon>Rhabditida</taxon>
        <taxon>Tylenchina</taxon>
        <taxon>Panagrolaimomorpha</taxon>
        <taxon>Strongyloidoidea</taxon>
        <taxon>Steinernematidae</taxon>
        <taxon>Steinernema</taxon>
    </lineage>
</organism>
<dbReference type="Proteomes" id="UP000095287">
    <property type="component" value="Unplaced"/>
</dbReference>